<organism evidence="1 2">
    <name type="scientific">Dillenia turbinata</name>
    <dbReference type="NCBI Taxonomy" id="194707"/>
    <lineage>
        <taxon>Eukaryota</taxon>
        <taxon>Viridiplantae</taxon>
        <taxon>Streptophyta</taxon>
        <taxon>Embryophyta</taxon>
        <taxon>Tracheophyta</taxon>
        <taxon>Spermatophyta</taxon>
        <taxon>Magnoliopsida</taxon>
        <taxon>eudicotyledons</taxon>
        <taxon>Gunneridae</taxon>
        <taxon>Pentapetalae</taxon>
        <taxon>Dilleniales</taxon>
        <taxon>Dilleniaceae</taxon>
        <taxon>Dillenia</taxon>
    </lineage>
</organism>
<evidence type="ECO:0008006" key="3">
    <source>
        <dbReference type="Google" id="ProtNLM"/>
    </source>
</evidence>
<evidence type="ECO:0000313" key="2">
    <source>
        <dbReference type="Proteomes" id="UP001370490"/>
    </source>
</evidence>
<keyword evidence="2" id="KW-1185">Reference proteome</keyword>
<proteinExistence type="predicted"/>
<name>A0AAN8W9A0_9MAGN</name>
<reference evidence="1 2" key="1">
    <citation type="submission" date="2023-12" db="EMBL/GenBank/DDBJ databases">
        <title>A high-quality genome assembly for Dillenia turbinata (Dilleniales).</title>
        <authorList>
            <person name="Chanderbali A."/>
        </authorList>
    </citation>
    <scope>NUCLEOTIDE SEQUENCE [LARGE SCALE GENOMIC DNA]</scope>
    <source>
        <strain evidence="1">LSX21</strain>
        <tissue evidence="1">Leaf</tissue>
    </source>
</reference>
<dbReference type="EMBL" id="JBAMMX010000002">
    <property type="protein sequence ID" value="KAK6945514.1"/>
    <property type="molecule type" value="Genomic_DNA"/>
</dbReference>
<gene>
    <name evidence="1" type="ORF">RJ641_013058</name>
</gene>
<comment type="caution">
    <text evidence="1">The sequence shown here is derived from an EMBL/GenBank/DDBJ whole genome shotgun (WGS) entry which is preliminary data.</text>
</comment>
<evidence type="ECO:0000313" key="1">
    <source>
        <dbReference type="EMBL" id="KAK6945514.1"/>
    </source>
</evidence>
<dbReference type="AlphaFoldDB" id="A0AAN8W9A0"/>
<protein>
    <recommendedName>
        <fullName evidence="3">UBN2 domain-containing protein</fullName>
    </recommendedName>
</protein>
<dbReference type="Proteomes" id="UP001370490">
    <property type="component" value="Unassembled WGS sequence"/>
</dbReference>
<accession>A0AAN8W9A0</accession>
<sequence length="110" mass="12663">MYMRMSIAENIKSTIPKTNSVKEFMEVVMSQSDTADKPVARILMGTLTIMKFNGSRTIHEHITKMINIAAKLEIMGLKSIWFIANKLQHYKGQMECNRIMNFAYSKGRKT</sequence>